<proteinExistence type="predicted"/>
<dbReference type="RefSeq" id="WP_112870640.1">
    <property type="nucleotide sequence ID" value="NZ_CP021781.1"/>
</dbReference>
<keyword evidence="4" id="KW-1185">Reference proteome</keyword>
<evidence type="ECO:0000313" key="4">
    <source>
        <dbReference type="Proteomes" id="UP000681131"/>
    </source>
</evidence>
<dbReference type="EMBL" id="CP043424">
    <property type="protein sequence ID" value="QIW12710.1"/>
    <property type="molecule type" value="Genomic_DNA"/>
</dbReference>
<organism evidence="1 3">
    <name type="scientific">Francisella adeliensis</name>
    <dbReference type="NCBI Taxonomy" id="2007306"/>
    <lineage>
        <taxon>Bacteria</taxon>
        <taxon>Pseudomonadati</taxon>
        <taxon>Pseudomonadota</taxon>
        <taxon>Gammaproteobacteria</taxon>
        <taxon>Thiotrichales</taxon>
        <taxon>Francisellaceae</taxon>
        <taxon>Francisella</taxon>
    </lineage>
</organism>
<dbReference type="CDD" id="cd00565">
    <property type="entry name" value="Ubl_ThiS"/>
    <property type="match status" value="1"/>
</dbReference>
<dbReference type="InterPro" id="IPR003749">
    <property type="entry name" value="ThiS/MoaD-like"/>
</dbReference>
<evidence type="ECO:0000313" key="1">
    <source>
        <dbReference type="EMBL" id="AXA34463.1"/>
    </source>
</evidence>
<evidence type="ECO:0000313" key="3">
    <source>
        <dbReference type="Proteomes" id="UP000251120"/>
    </source>
</evidence>
<dbReference type="OrthoDB" id="5605034at2"/>
<dbReference type="Proteomes" id="UP000251120">
    <property type="component" value="Chromosome"/>
</dbReference>
<reference evidence="1 3" key="1">
    <citation type="submission" date="2017-06" db="EMBL/GenBank/DDBJ databases">
        <title>Complete genome of Francisella adeliensis.</title>
        <authorList>
            <person name="Vallesi A."/>
            <person name="Sjodin A."/>
        </authorList>
    </citation>
    <scope>NUCLEOTIDE SEQUENCE [LARGE SCALE GENOMIC DNA]</scope>
    <source>
        <strain evidence="1 3">FDC440</strain>
    </source>
</reference>
<dbReference type="InterPro" id="IPR012675">
    <property type="entry name" value="Beta-grasp_dom_sf"/>
</dbReference>
<protein>
    <submittedName>
        <fullName evidence="2">Sulfur carrier protein ThiS</fullName>
    </submittedName>
    <submittedName>
        <fullName evidence="1">Thiamine biosynthesis protein ThiS</fullName>
    </submittedName>
</protein>
<dbReference type="SUPFAM" id="SSF54285">
    <property type="entry name" value="MoaD/ThiS"/>
    <property type="match status" value="1"/>
</dbReference>
<sequence length="68" mass="7705">MKIKFNNKTVDLTQHTKLGLVEILDLNDYKSGCYAVMINNVFVPKSNYSTKEINDNDQIDIILPMQGG</sequence>
<gene>
    <name evidence="1" type="primary">thiS</name>
    <name evidence="1" type="ORF">CDH04_08665</name>
    <name evidence="2" type="ORF">FZC43_08670</name>
</gene>
<dbReference type="Pfam" id="PF02597">
    <property type="entry name" value="ThiS"/>
    <property type="match status" value="1"/>
</dbReference>
<dbReference type="PANTHER" id="PTHR34472">
    <property type="entry name" value="SULFUR CARRIER PROTEIN THIS"/>
    <property type="match status" value="1"/>
</dbReference>
<evidence type="ECO:0000313" key="2">
    <source>
        <dbReference type="EMBL" id="QIW12710.1"/>
    </source>
</evidence>
<dbReference type="KEGG" id="fad:CDH04_08665"/>
<dbReference type="Proteomes" id="UP000681131">
    <property type="component" value="Chromosome"/>
</dbReference>
<reference evidence="2 4" key="2">
    <citation type="submission" date="2019-08" db="EMBL/GenBank/DDBJ databases">
        <title>Complete genome sequences of Francisella adeliensis (FSC1325 and FSC1326).</title>
        <authorList>
            <person name="Ohrman C."/>
            <person name="Uneklint I."/>
            <person name="Vallesi A."/>
            <person name="Karlsson L."/>
            <person name="Sjodin A."/>
        </authorList>
    </citation>
    <scope>NUCLEOTIDE SEQUENCE [LARGE SCALE GENOMIC DNA]</scope>
    <source>
        <strain evidence="2 4">FSC1325</strain>
    </source>
</reference>
<accession>A0A2Z4Y192</accession>
<dbReference type="InterPro" id="IPR010035">
    <property type="entry name" value="Thi_S"/>
</dbReference>
<dbReference type="NCBIfam" id="TIGR01683">
    <property type="entry name" value="thiS"/>
    <property type="match status" value="1"/>
</dbReference>
<name>A0A2Z4Y192_9GAMM</name>
<dbReference type="PANTHER" id="PTHR34472:SF1">
    <property type="entry name" value="SULFUR CARRIER PROTEIN THIS"/>
    <property type="match status" value="1"/>
</dbReference>
<dbReference type="Gene3D" id="3.10.20.30">
    <property type="match status" value="1"/>
</dbReference>
<dbReference type="AlphaFoldDB" id="A0A2Z4Y192"/>
<dbReference type="EMBL" id="CP021781">
    <property type="protein sequence ID" value="AXA34463.1"/>
    <property type="molecule type" value="Genomic_DNA"/>
</dbReference>
<dbReference type="InterPro" id="IPR016155">
    <property type="entry name" value="Mopterin_synth/thiamin_S_b"/>
</dbReference>